<accession>A0A926EEA1</accession>
<evidence type="ECO:0000313" key="14">
    <source>
        <dbReference type="EMBL" id="MBC8570844.1"/>
    </source>
</evidence>
<evidence type="ECO:0000256" key="5">
    <source>
        <dbReference type="ARBA" id="ARBA00022723"/>
    </source>
</evidence>
<organism evidence="14 15">
    <name type="scientific">Zongyangia hominis</name>
    <dbReference type="NCBI Taxonomy" id="2763677"/>
    <lineage>
        <taxon>Bacteria</taxon>
        <taxon>Bacillati</taxon>
        <taxon>Bacillota</taxon>
        <taxon>Clostridia</taxon>
        <taxon>Eubacteriales</taxon>
        <taxon>Oscillospiraceae</taxon>
        <taxon>Zongyangia</taxon>
    </lineage>
</organism>
<feature type="binding site" evidence="12">
    <location>
        <position position="138"/>
    </location>
    <ligand>
        <name>substrate</name>
    </ligand>
</feature>
<comment type="cofactor">
    <cofactor evidence="12">
        <name>Mg(2+)</name>
        <dbReference type="ChEBI" id="CHEBI:18420"/>
    </cofactor>
    <text evidence="12">Requires a divalent cation, most likely magnesium in vivo, as an electrophilic catalyst to aid phosphoryl group transfer. It is the chelate of the metal and the nucleotide that is the actual substrate.</text>
</comment>
<evidence type="ECO:0000256" key="7">
    <source>
        <dbReference type="ARBA" id="ARBA00022777"/>
    </source>
</evidence>
<dbReference type="InterPro" id="IPR029056">
    <property type="entry name" value="Ribokinase-like"/>
</dbReference>
<evidence type="ECO:0000256" key="8">
    <source>
        <dbReference type="ARBA" id="ARBA00022840"/>
    </source>
</evidence>
<keyword evidence="5 12" id="KW-0479">Metal-binding</keyword>
<comment type="pathway">
    <text evidence="12">Carbohydrate metabolism; D-ribose degradation; D-ribose 5-phosphate from beta-D-ribopyranose: step 2/2.</text>
</comment>
<feature type="active site" description="Proton acceptor" evidence="12">
    <location>
        <position position="251"/>
    </location>
</feature>
<comment type="subunit">
    <text evidence="12">Homodimer.</text>
</comment>
<keyword evidence="11 12" id="KW-0119">Carbohydrate metabolism</keyword>
<dbReference type="InterPro" id="IPR002173">
    <property type="entry name" value="Carboh/pur_kinase_PfkB_CS"/>
</dbReference>
<comment type="activity regulation">
    <text evidence="12">Activated by a monovalent cation that binds near, but not in, the active site. The most likely occupant of the site in vivo is potassium. Ion binding induces a conformational change that may alter substrate affinity.</text>
</comment>
<comment type="subcellular location">
    <subcellularLocation>
        <location evidence="12">Cytoplasm</location>
    </subcellularLocation>
</comment>
<keyword evidence="9 12" id="KW-0460">Magnesium</keyword>
<keyword evidence="10 12" id="KW-0630">Potassium</keyword>
<dbReference type="PROSITE" id="PS00584">
    <property type="entry name" value="PFKB_KINASES_2"/>
    <property type="match status" value="1"/>
</dbReference>
<dbReference type="GO" id="GO:0005829">
    <property type="term" value="C:cytosol"/>
    <property type="evidence" value="ECO:0007669"/>
    <property type="project" value="TreeGrafter"/>
</dbReference>
<evidence type="ECO:0000256" key="4">
    <source>
        <dbReference type="ARBA" id="ARBA00022679"/>
    </source>
</evidence>
<dbReference type="GO" id="GO:0004747">
    <property type="term" value="F:ribokinase activity"/>
    <property type="evidence" value="ECO:0007669"/>
    <property type="project" value="UniProtKB-UniRule"/>
</dbReference>
<keyword evidence="4 12" id="KW-0808">Transferase</keyword>
<comment type="similarity">
    <text evidence="1">Belongs to the carbohydrate kinase pfkB family.</text>
</comment>
<feature type="binding site" evidence="12">
    <location>
        <begin position="11"/>
        <end position="13"/>
    </location>
    <ligand>
        <name>substrate</name>
    </ligand>
</feature>
<feature type="binding site" evidence="12">
    <location>
        <position position="286"/>
    </location>
    <ligand>
        <name>K(+)</name>
        <dbReference type="ChEBI" id="CHEBI:29103"/>
    </ligand>
</feature>
<evidence type="ECO:0000313" key="15">
    <source>
        <dbReference type="Proteomes" id="UP000660861"/>
    </source>
</evidence>
<comment type="similarity">
    <text evidence="12">Belongs to the carbohydrate kinase PfkB family. Ribokinase subfamily.</text>
</comment>
<evidence type="ECO:0000256" key="12">
    <source>
        <dbReference type="HAMAP-Rule" id="MF_01987"/>
    </source>
</evidence>
<comment type="function">
    <text evidence="12">Catalyzes the phosphorylation of ribose at O-5 in a reaction requiring ATP and magnesium. The resulting D-ribose-5-phosphate can then be used either for sythesis of nucleotides, histidine, and tryptophan, or as a component of the pentose phosphate pathway.</text>
</comment>
<dbReference type="GO" id="GO:0019303">
    <property type="term" value="P:D-ribose catabolic process"/>
    <property type="evidence" value="ECO:0007669"/>
    <property type="project" value="UniProtKB-UniRule"/>
</dbReference>
<keyword evidence="7 12" id="KW-0418">Kinase</keyword>
<evidence type="ECO:0000256" key="1">
    <source>
        <dbReference type="ARBA" id="ARBA00005380"/>
    </source>
</evidence>
<dbReference type="InterPro" id="IPR011611">
    <property type="entry name" value="PfkB_dom"/>
</dbReference>
<gene>
    <name evidence="12" type="primary">rbsK</name>
    <name evidence="14" type="ORF">H8709_08390</name>
</gene>
<feature type="binding site" evidence="12">
    <location>
        <position position="251"/>
    </location>
    <ligand>
        <name>substrate</name>
    </ligand>
</feature>
<name>A0A926EEA1_9FIRM</name>
<feature type="binding site" evidence="12">
    <location>
        <begin position="39"/>
        <end position="43"/>
    </location>
    <ligand>
        <name>substrate</name>
    </ligand>
</feature>
<keyword evidence="6 12" id="KW-0547">Nucleotide-binding</keyword>
<evidence type="ECO:0000256" key="11">
    <source>
        <dbReference type="ARBA" id="ARBA00023277"/>
    </source>
</evidence>
<evidence type="ECO:0000256" key="9">
    <source>
        <dbReference type="ARBA" id="ARBA00022842"/>
    </source>
</evidence>
<feature type="binding site" evidence="12">
    <location>
        <begin position="250"/>
        <end position="251"/>
    </location>
    <ligand>
        <name>ATP</name>
        <dbReference type="ChEBI" id="CHEBI:30616"/>
    </ligand>
</feature>
<dbReference type="CDD" id="cd01174">
    <property type="entry name" value="ribokinase"/>
    <property type="match status" value="1"/>
</dbReference>
<proteinExistence type="inferred from homology"/>
<dbReference type="GO" id="GO:0005524">
    <property type="term" value="F:ATP binding"/>
    <property type="evidence" value="ECO:0007669"/>
    <property type="project" value="UniProtKB-UniRule"/>
</dbReference>
<feature type="binding site" evidence="12">
    <location>
        <begin position="219"/>
        <end position="224"/>
    </location>
    <ligand>
        <name>ATP</name>
        <dbReference type="ChEBI" id="CHEBI:30616"/>
    </ligand>
</feature>
<feature type="binding site" evidence="12">
    <location>
        <position position="247"/>
    </location>
    <ligand>
        <name>K(+)</name>
        <dbReference type="ChEBI" id="CHEBI:29103"/>
    </ligand>
</feature>
<keyword evidence="8 12" id="KW-0067">ATP-binding</keyword>
<feature type="binding site" evidence="12">
    <location>
        <position position="295"/>
    </location>
    <ligand>
        <name>K(+)</name>
        <dbReference type="ChEBI" id="CHEBI:29103"/>
    </ligand>
</feature>
<feature type="binding site" evidence="12">
    <location>
        <position position="289"/>
    </location>
    <ligand>
        <name>K(+)</name>
        <dbReference type="ChEBI" id="CHEBI:29103"/>
    </ligand>
</feature>
<dbReference type="Gene3D" id="3.40.1190.20">
    <property type="match status" value="1"/>
</dbReference>
<evidence type="ECO:0000256" key="10">
    <source>
        <dbReference type="ARBA" id="ARBA00022958"/>
    </source>
</evidence>
<comment type="caution">
    <text evidence="14">The sequence shown here is derived from an EMBL/GenBank/DDBJ whole genome shotgun (WGS) entry which is preliminary data.</text>
</comment>
<sequence length="308" mass="32536">MKKICVLGSINIDKTYQVPKLPDVGESVVPTGRFASTGGKGFNQAVAARRAGCQVSFIGKLGPDGDYLYELLTREGIDHSCTFQSKDIPTGSAVIIIAPDGKNMIVVDVAANKAITAEEMARTAPLVEECDIAVTQLETNMEAATLFFARAKACGKPTVLNPAPVDDLPPALLRSTDILVPNETELAYLIGVPVTDDYALLYSKMGPFFQAGVKIVIVTLGEHGVLLCDAKGFDHLPASKVNAVDSTAAGDSFIGALVSRMDPSHLDDRAALLPAVAYAQNFAGYVVSHIGAYDSMPPRSLSDTFAST</sequence>
<reference evidence="14" key="1">
    <citation type="submission" date="2020-08" db="EMBL/GenBank/DDBJ databases">
        <title>Genome public.</title>
        <authorList>
            <person name="Liu C."/>
            <person name="Sun Q."/>
        </authorList>
    </citation>
    <scope>NUCLEOTIDE SEQUENCE</scope>
    <source>
        <strain evidence="14">NSJ-54</strain>
    </source>
</reference>
<feature type="domain" description="Carbohydrate kinase PfkB" evidence="13">
    <location>
        <begin position="1"/>
        <end position="297"/>
    </location>
</feature>
<dbReference type="PANTHER" id="PTHR10584">
    <property type="entry name" value="SUGAR KINASE"/>
    <property type="match status" value="1"/>
</dbReference>
<dbReference type="InterPro" id="IPR011877">
    <property type="entry name" value="Ribokinase"/>
</dbReference>
<comment type="catalytic activity">
    <reaction evidence="12">
        <text>D-ribose + ATP = D-ribose 5-phosphate + ADP + H(+)</text>
        <dbReference type="Rhea" id="RHEA:13697"/>
        <dbReference type="ChEBI" id="CHEBI:15378"/>
        <dbReference type="ChEBI" id="CHEBI:30616"/>
        <dbReference type="ChEBI" id="CHEBI:47013"/>
        <dbReference type="ChEBI" id="CHEBI:78346"/>
        <dbReference type="ChEBI" id="CHEBI:456216"/>
        <dbReference type="EC" id="2.7.1.15"/>
    </reaction>
</comment>
<dbReference type="EMBL" id="JACRTC010000005">
    <property type="protein sequence ID" value="MBC8570844.1"/>
    <property type="molecule type" value="Genomic_DNA"/>
</dbReference>
<evidence type="ECO:0000256" key="3">
    <source>
        <dbReference type="ARBA" id="ARBA00016943"/>
    </source>
</evidence>
<evidence type="ECO:0000256" key="6">
    <source>
        <dbReference type="ARBA" id="ARBA00022741"/>
    </source>
</evidence>
<dbReference type="InterPro" id="IPR002139">
    <property type="entry name" value="Ribo/fructo_kinase"/>
</dbReference>
<dbReference type="PANTHER" id="PTHR10584:SF166">
    <property type="entry name" value="RIBOKINASE"/>
    <property type="match status" value="1"/>
</dbReference>
<dbReference type="AlphaFoldDB" id="A0A926EEA1"/>
<dbReference type="RefSeq" id="WP_262397937.1">
    <property type="nucleotide sequence ID" value="NZ_JACRTC010000005.1"/>
</dbReference>
<dbReference type="Pfam" id="PF00294">
    <property type="entry name" value="PfkB"/>
    <property type="match status" value="1"/>
</dbReference>
<dbReference type="HAMAP" id="MF_01987">
    <property type="entry name" value="Ribokinase"/>
    <property type="match status" value="1"/>
</dbReference>
<dbReference type="EC" id="2.7.1.15" evidence="2 12"/>
<comment type="caution">
    <text evidence="12">Lacks conserved residue(s) required for the propagation of feature annotation.</text>
</comment>
<dbReference type="PRINTS" id="PR00990">
    <property type="entry name" value="RIBOKINASE"/>
</dbReference>
<keyword evidence="15" id="KW-1185">Reference proteome</keyword>
<evidence type="ECO:0000259" key="13">
    <source>
        <dbReference type="Pfam" id="PF00294"/>
    </source>
</evidence>
<feature type="binding site" evidence="12">
    <location>
        <position position="291"/>
    </location>
    <ligand>
        <name>K(+)</name>
        <dbReference type="ChEBI" id="CHEBI:29103"/>
    </ligand>
</feature>
<dbReference type="GO" id="GO:0046872">
    <property type="term" value="F:metal ion binding"/>
    <property type="evidence" value="ECO:0007669"/>
    <property type="project" value="UniProtKB-KW"/>
</dbReference>
<keyword evidence="12" id="KW-0963">Cytoplasm</keyword>
<feature type="binding site" evidence="12">
    <location>
        <position position="245"/>
    </location>
    <ligand>
        <name>K(+)</name>
        <dbReference type="ChEBI" id="CHEBI:29103"/>
    </ligand>
</feature>
<feature type="binding site" evidence="12">
    <location>
        <position position="182"/>
    </location>
    <ligand>
        <name>ATP</name>
        <dbReference type="ChEBI" id="CHEBI:30616"/>
    </ligand>
</feature>
<protein>
    <recommendedName>
        <fullName evidence="3 12">Ribokinase</fullName>
        <shortName evidence="12">RK</shortName>
        <ecNumber evidence="2 12">2.7.1.15</ecNumber>
    </recommendedName>
</protein>
<dbReference type="Proteomes" id="UP000660861">
    <property type="component" value="Unassembled WGS sequence"/>
</dbReference>
<dbReference type="SUPFAM" id="SSF53613">
    <property type="entry name" value="Ribokinase-like"/>
    <property type="match status" value="1"/>
</dbReference>
<evidence type="ECO:0000256" key="2">
    <source>
        <dbReference type="ARBA" id="ARBA00012035"/>
    </source>
</evidence>